<evidence type="ECO:0000256" key="1">
    <source>
        <dbReference type="SAM" id="MobiDB-lite"/>
    </source>
</evidence>
<dbReference type="AlphaFoldDB" id="A0A1B6FXJ4"/>
<evidence type="ECO:0000313" key="3">
    <source>
        <dbReference type="EMBL" id="JAS54915.1"/>
    </source>
</evidence>
<name>A0A1B6FXJ4_9HEMI</name>
<feature type="region of interest" description="Disordered" evidence="1">
    <location>
        <begin position="619"/>
        <end position="655"/>
    </location>
</feature>
<dbReference type="InterPro" id="IPR018289">
    <property type="entry name" value="MULE_transposase_dom"/>
</dbReference>
<feature type="non-terminal residue" evidence="3">
    <location>
        <position position="1"/>
    </location>
</feature>
<feature type="domain" description="MULE transposase" evidence="2">
    <location>
        <begin position="311"/>
        <end position="398"/>
    </location>
</feature>
<dbReference type="InterPro" id="IPR029309">
    <property type="entry name" value="CaRF"/>
</dbReference>
<dbReference type="PANTHER" id="PTHR47456">
    <property type="entry name" value="PHD-TYPE DOMAIN-CONTAINING PROTEIN"/>
    <property type="match status" value="1"/>
</dbReference>
<dbReference type="GO" id="GO:0003700">
    <property type="term" value="F:DNA-binding transcription factor activity"/>
    <property type="evidence" value="ECO:0007669"/>
    <property type="project" value="InterPro"/>
</dbReference>
<dbReference type="EMBL" id="GECZ01014854">
    <property type="protein sequence ID" value="JAS54915.1"/>
    <property type="molecule type" value="Transcribed_RNA"/>
</dbReference>
<dbReference type="Pfam" id="PF10551">
    <property type="entry name" value="MULE"/>
    <property type="match status" value="1"/>
</dbReference>
<dbReference type="PANTHER" id="PTHR47456:SF4">
    <property type="entry name" value="SWIM-TYPE DOMAIN-CONTAINING PROTEIN"/>
    <property type="match status" value="1"/>
</dbReference>
<organism evidence="3">
    <name type="scientific">Cuerna arida</name>
    <dbReference type="NCBI Taxonomy" id="1464854"/>
    <lineage>
        <taxon>Eukaryota</taxon>
        <taxon>Metazoa</taxon>
        <taxon>Ecdysozoa</taxon>
        <taxon>Arthropoda</taxon>
        <taxon>Hexapoda</taxon>
        <taxon>Insecta</taxon>
        <taxon>Pterygota</taxon>
        <taxon>Neoptera</taxon>
        <taxon>Paraneoptera</taxon>
        <taxon>Hemiptera</taxon>
        <taxon>Auchenorrhyncha</taxon>
        <taxon>Membracoidea</taxon>
        <taxon>Cicadellidae</taxon>
        <taxon>Cicadellinae</taxon>
        <taxon>Proconiini</taxon>
        <taxon>Cuerna</taxon>
    </lineage>
</organism>
<reference evidence="3" key="1">
    <citation type="submission" date="2015-11" db="EMBL/GenBank/DDBJ databases">
        <title>De novo transcriptome assembly of four potential Pierce s Disease insect vectors from Arizona vineyards.</title>
        <authorList>
            <person name="Tassone E.E."/>
        </authorList>
    </citation>
    <scope>NUCLEOTIDE SEQUENCE</scope>
</reference>
<sequence>ELFEKSLKNFKKVNATEVCGILKCKDDYDSFIFDLSTNGFCFSTRTSASYSNTKTKPVIIEAGIPITNICRMYLECCHGDLYYKINQASSEQDHPSGKKHRFHIQNSKKIGCQSKICVKVRHVYIDYIADPSSLTERQKRKITKELKDKIAQGDSSGVKIETWYFIEGMVEHTHDVSGLKSTLHPEIKLRIEELVKGGVTSIPAIKLQLKEKRKSMFKDKDVPNTFNSAFFPSDRVIYNHMYETLFSVKGSRSDQEALERKIENWKKDNEFDSFFFRPFKVEEPHNTPLLFCHQTLGQKKLMDVYGNNTCLLDATYKTTKYSLPLFFIVVKTNVKFMVVGSFVCLSEDAVSIAEGLKVFSEWNPNWSPKCFITDFCEAKINAITSVFPESETYICAFHREQAWVRWTRKKGNVEFGTADEVLVLFRRLLHSSSGEVDRTIEQMKETELWQKNPKVQTYFSNVWLKNINKWVPCLMKQCFENNIVSNNGVGVQNRIFKKSFLAHSSDKSLTGMVTVLIEHFVPDAFKNNPLNTILVFNSNTEETIYENANCESINEQILANKQSNGLAKLREDFKTIIDMTYNIEDGEHLGELLENYRVTISSMKEELARHQKREDNLVLLTKTSKRSRNESNSTSVTSDSLSDLPLPRKPKLDKFKSRVGASADMYKKASNIQL</sequence>
<protein>
    <recommendedName>
        <fullName evidence="2">MULE transposase domain-containing protein</fullName>
    </recommendedName>
</protein>
<evidence type="ECO:0000259" key="2">
    <source>
        <dbReference type="Pfam" id="PF10551"/>
    </source>
</evidence>
<gene>
    <name evidence="3" type="ORF">g.28805</name>
</gene>
<proteinExistence type="predicted"/>
<accession>A0A1B6FXJ4</accession>
<dbReference type="Pfam" id="PF15299">
    <property type="entry name" value="ALS2CR8"/>
    <property type="match status" value="1"/>
</dbReference>